<dbReference type="SUPFAM" id="SSF55729">
    <property type="entry name" value="Acyl-CoA N-acyltransferases (Nat)"/>
    <property type="match status" value="2"/>
</dbReference>
<evidence type="ECO:0000313" key="5">
    <source>
        <dbReference type="Proteomes" id="UP000696931"/>
    </source>
</evidence>
<protein>
    <submittedName>
        <fullName evidence="4">GNAT family N-acetyltransferase</fullName>
    </submittedName>
</protein>
<proteinExistence type="predicted"/>
<feature type="domain" description="N-acetyltransferase" evidence="3">
    <location>
        <begin position="162"/>
        <end position="308"/>
    </location>
</feature>
<accession>A0A933W1U7</accession>
<evidence type="ECO:0000256" key="1">
    <source>
        <dbReference type="ARBA" id="ARBA00022679"/>
    </source>
</evidence>
<sequence>MTLEIVPLTDAAHETLRALLHHPSVAPQFDKFLGPDGLEHKLSDRKLDRDCLRLARLDGEPVGFGVAWVLPQPTNVWTMTRVAVIEPHRGKGVGRALAEAVIAAVRAKAPPGAPVEVAGAAWMPQPHAEALATSLGFEPERFFWLMERPRGPVAPPEWPAGVTVRTFDGSDAMLADWHDVYNDSFAQHYRFTPASIEDGRHIVAGPHFRPDGLLLAWRDGAIAGFCRIELHETRGEIGVLGTAHAARGIGLGRALLRWGVQWLERETTTPVTLLVDGVNENALELYRSEGFEVSRTRRIWGRTYEGRA</sequence>
<evidence type="ECO:0000256" key="2">
    <source>
        <dbReference type="ARBA" id="ARBA00023315"/>
    </source>
</evidence>
<dbReference type="PANTHER" id="PTHR43877">
    <property type="entry name" value="AMINOALKYLPHOSPHONATE N-ACETYLTRANSFERASE-RELATED-RELATED"/>
    <property type="match status" value="1"/>
</dbReference>
<dbReference type="InterPro" id="IPR000182">
    <property type="entry name" value="GNAT_dom"/>
</dbReference>
<dbReference type="Pfam" id="PF00583">
    <property type="entry name" value="Acetyltransf_1"/>
    <property type="match status" value="2"/>
</dbReference>
<dbReference type="Proteomes" id="UP000696931">
    <property type="component" value="Unassembled WGS sequence"/>
</dbReference>
<keyword evidence="2" id="KW-0012">Acyltransferase</keyword>
<evidence type="ECO:0000259" key="3">
    <source>
        <dbReference type="PROSITE" id="PS51186"/>
    </source>
</evidence>
<dbReference type="GO" id="GO:0016747">
    <property type="term" value="F:acyltransferase activity, transferring groups other than amino-acyl groups"/>
    <property type="evidence" value="ECO:0007669"/>
    <property type="project" value="InterPro"/>
</dbReference>
<feature type="domain" description="N-acetyltransferase" evidence="3">
    <location>
        <begin position="3"/>
        <end position="151"/>
    </location>
</feature>
<name>A0A933W1U7_UNCEI</name>
<dbReference type="AlphaFoldDB" id="A0A933W1U7"/>
<comment type="caution">
    <text evidence="4">The sequence shown here is derived from an EMBL/GenBank/DDBJ whole genome shotgun (WGS) entry which is preliminary data.</text>
</comment>
<dbReference type="Gene3D" id="3.40.630.30">
    <property type="match status" value="1"/>
</dbReference>
<evidence type="ECO:0000313" key="4">
    <source>
        <dbReference type="EMBL" id="MBI5169420.1"/>
    </source>
</evidence>
<keyword evidence="1" id="KW-0808">Transferase</keyword>
<reference evidence="4" key="1">
    <citation type="submission" date="2020-07" db="EMBL/GenBank/DDBJ databases">
        <title>Huge and variable diversity of episymbiotic CPR bacteria and DPANN archaea in groundwater ecosystems.</title>
        <authorList>
            <person name="He C.Y."/>
            <person name="Keren R."/>
            <person name="Whittaker M."/>
            <person name="Farag I.F."/>
            <person name="Doudna J."/>
            <person name="Cate J.H.D."/>
            <person name="Banfield J.F."/>
        </authorList>
    </citation>
    <scope>NUCLEOTIDE SEQUENCE</scope>
    <source>
        <strain evidence="4">NC_groundwater_1813_Pr3_B-0.1um_71_17</strain>
    </source>
</reference>
<dbReference type="PROSITE" id="PS51186">
    <property type="entry name" value="GNAT"/>
    <property type="match status" value="2"/>
</dbReference>
<organism evidence="4 5">
    <name type="scientific">Eiseniibacteriota bacterium</name>
    <dbReference type="NCBI Taxonomy" id="2212470"/>
    <lineage>
        <taxon>Bacteria</taxon>
        <taxon>Candidatus Eiseniibacteriota</taxon>
    </lineage>
</organism>
<dbReference type="InterPro" id="IPR050832">
    <property type="entry name" value="Bact_Acetyltransf"/>
</dbReference>
<dbReference type="EMBL" id="JACRIW010000052">
    <property type="protein sequence ID" value="MBI5169420.1"/>
    <property type="molecule type" value="Genomic_DNA"/>
</dbReference>
<gene>
    <name evidence="4" type="ORF">HZA61_08035</name>
</gene>
<dbReference type="CDD" id="cd04301">
    <property type="entry name" value="NAT_SF"/>
    <property type="match status" value="2"/>
</dbReference>
<dbReference type="InterPro" id="IPR016181">
    <property type="entry name" value="Acyl_CoA_acyltransferase"/>
</dbReference>